<organism evidence="1 2">
    <name type="scientific">Eubacterium ruminantium</name>
    <dbReference type="NCBI Taxonomy" id="42322"/>
    <lineage>
        <taxon>Bacteria</taxon>
        <taxon>Bacillati</taxon>
        <taxon>Bacillota</taxon>
        <taxon>Clostridia</taxon>
        <taxon>Eubacteriales</taxon>
        <taxon>Eubacteriaceae</taxon>
        <taxon>Eubacterium</taxon>
    </lineage>
</organism>
<gene>
    <name evidence="1" type="ORF">SAMN02745110_02483</name>
</gene>
<proteinExistence type="predicted"/>
<protein>
    <submittedName>
        <fullName evidence="1">Uncharacterized protein</fullName>
    </submittedName>
</protein>
<dbReference type="Proteomes" id="UP000189857">
    <property type="component" value="Unassembled WGS sequence"/>
</dbReference>
<evidence type="ECO:0000313" key="1">
    <source>
        <dbReference type="EMBL" id="SKA06162.1"/>
    </source>
</evidence>
<keyword evidence="2" id="KW-1185">Reference proteome</keyword>
<sequence length="75" mass="8916">MNKARRYKIYEGKALLKSVEKIFMDVMNEEEHCFDNLTEGLQQTQRGMQMEENVDTLSEIIDKIDEIIDLIYDIE</sequence>
<accession>A0A1T4QQX6</accession>
<dbReference type="AlphaFoldDB" id="A0A1T4QQX6"/>
<dbReference type="EMBL" id="FUXA01000025">
    <property type="protein sequence ID" value="SKA06162.1"/>
    <property type="molecule type" value="Genomic_DNA"/>
</dbReference>
<dbReference type="RefSeq" id="WP_078788257.1">
    <property type="nucleotide sequence ID" value="NZ_FMTO01000014.1"/>
</dbReference>
<name>A0A1T4QQX6_9FIRM</name>
<evidence type="ECO:0000313" key="2">
    <source>
        <dbReference type="Proteomes" id="UP000189857"/>
    </source>
</evidence>
<reference evidence="1 2" key="1">
    <citation type="submission" date="2017-02" db="EMBL/GenBank/DDBJ databases">
        <authorList>
            <person name="Peterson S.W."/>
        </authorList>
    </citation>
    <scope>NUCLEOTIDE SEQUENCE [LARGE SCALE GENOMIC DNA]</scope>
    <source>
        <strain evidence="1 2">ATCC 17233</strain>
    </source>
</reference>